<dbReference type="EMBL" id="CAJOBJ010140457">
    <property type="protein sequence ID" value="CAF4760411.1"/>
    <property type="molecule type" value="Genomic_DNA"/>
</dbReference>
<dbReference type="Proteomes" id="UP000681720">
    <property type="component" value="Unassembled WGS sequence"/>
</dbReference>
<reference evidence="2" key="1">
    <citation type="submission" date="2021-02" db="EMBL/GenBank/DDBJ databases">
        <authorList>
            <person name="Nowell W R."/>
        </authorList>
    </citation>
    <scope>NUCLEOTIDE SEQUENCE</scope>
</reference>
<dbReference type="AlphaFoldDB" id="A0A8S3AW10"/>
<sequence length="69" mass="7808">DDEGIIIPYHDNNQFSSASSTTSSDEFDRSSTSSTSTPYETIKDELKCHYYGLFRTLDTLMSMANRVTE</sequence>
<feature type="non-terminal residue" evidence="2">
    <location>
        <position position="69"/>
    </location>
</feature>
<feature type="region of interest" description="Disordered" evidence="1">
    <location>
        <begin position="1"/>
        <end position="38"/>
    </location>
</feature>
<accession>A0A8S3AW10</accession>
<proteinExistence type="predicted"/>
<evidence type="ECO:0000313" key="2">
    <source>
        <dbReference type="EMBL" id="CAF4760411.1"/>
    </source>
</evidence>
<comment type="caution">
    <text evidence="2">The sequence shown here is derived from an EMBL/GenBank/DDBJ whole genome shotgun (WGS) entry which is preliminary data.</text>
</comment>
<evidence type="ECO:0000313" key="3">
    <source>
        <dbReference type="Proteomes" id="UP000681720"/>
    </source>
</evidence>
<gene>
    <name evidence="2" type="ORF">GIL414_LOCUS45526</name>
</gene>
<feature type="compositionally biased region" description="Low complexity" evidence="1">
    <location>
        <begin position="16"/>
        <end position="37"/>
    </location>
</feature>
<protein>
    <submittedName>
        <fullName evidence="2">Uncharacterized protein</fullName>
    </submittedName>
</protein>
<name>A0A8S3AW10_9BILA</name>
<organism evidence="2 3">
    <name type="scientific">Rotaria magnacalcarata</name>
    <dbReference type="NCBI Taxonomy" id="392030"/>
    <lineage>
        <taxon>Eukaryota</taxon>
        <taxon>Metazoa</taxon>
        <taxon>Spiralia</taxon>
        <taxon>Gnathifera</taxon>
        <taxon>Rotifera</taxon>
        <taxon>Eurotatoria</taxon>
        <taxon>Bdelloidea</taxon>
        <taxon>Philodinida</taxon>
        <taxon>Philodinidae</taxon>
        <taxon>Rotaria</taxon>
    </lineage>
</organism>
<feature type="non-terminal residue" evidence="2">
    <location>
        <position position="1"/>
    </location>
</feature>
<evidence type="ECO:0000256" key="1">
    <source>
        <dbReference type="SAM" id="MobiDB-lite"/>
    </source>
</evidence>